<dbReference type="PANTHER" id="PTHR43875">
    <property type="entry name" value="MALTODEXTRIN IMPORT ATP-BINDING PROTEIN MSMX"/>
    <property type="match status" value="1"/>
</dbReference>
<keyword evidence="6" id="KW-1278">Translocase</keyword>
<dbReference type="SMART" id="SM00382">
    <property type="entry name" value="AAA"/>
    <property type="match status" value="1"/>
</dbReference>
<evidence type="ECO:0000313" key="10">
    <source>
        <dbReference type="Proteomes" id="UP001524547"/>
    </source>
</evidence>
<dbReference type="PROSITE" id="PS50893">
    <property type="entry name" value="ABC_TRANSPORTER_2"/>
    <property type="match status" value="1"/>
</dbReference>
<dbReference type="EMBL" id="JAMZEJ010000009">
    <property type="protein sequence ID" value="MCQ8242157.1"/>
    <property type="molecule type" value="Genomic_DNA"/>
</dbReference>
<dbReference type="SUPFAM" id="SSF52540">
    <property type="entry name" value="P-loop containing nucleoside triphosphate hydrolases"/>
    <property type="match status" value="1"/>
</dbReference>
<keyword evidence="7" id="KW-0472">Membrane</keyword>
<keyword evidence="2" id="KW-0813">Transport</keyword>
<dbReference type="InterPro" id="IPR027417">
    <property type="entry name" value="P-loop_NTPase"/>
</dbReference>
<evidence type="ECO:0000256" key="1">
    <source>
        <dbReference type="ARBA" id="ARBA00005417"/>
    </source>
</evidence>
<dbReference type="Gene3D" id="2.40.50.100">
    <property type="match status" value="1"/>
</dbReference>
<dbReference type="InterPro" id="IPR012340">
    <property type="entry name" value="NA-bd_OB-fold"/>
</dbReference>
<comment type="similarity">
    <text evidence="1">Belongs to the ABC transporter superfamily.</text>
</comment>
<dbReference type="InterPro" id="IPR008995">
    <property type="entry name" value="Mo/tungstate-bd_C_term_dom"/>
</dbReference>
<dbReference type="SUPFAM" id="SSF50331">
    <property type="entry name" value="MOP-like"/>
    <property type="match status" value="1"/>
</dbReference>
<evidence type="ECO:0000256" key="6">
    <source>
        <dbReference type="ARBA" id="ARBA00022967"/>
    </source>
</evidence>
<dbReference type="InterPro" id="IPR047641">
    <property type="entry name" value="ABC_transpr_MalK/UgpC-like"/>
</dbReference>
<proteinExistence type="inferred from homology"/>
<dbReference type="Pfam" id="PF00005">
    <property type="entry name" value="ABC_tran"/>
    <property type="match status" value="1"/>
</dbReference>
<dbReference type="CDD" id="cd03259">
    <property type="entry name" value="ABC_Carb_Solutes_like"/>
    <property type="match status" value="1"/>
</dbReference>
<dbReference type="Gene3D" id="2.40.50.140">
    <property type="entry name" value="Nucleic acid-binding proteins"/>
    <property type="match status" value="1"/>
</dbReference>
<feature type="domain" description="ABC transporter" evidence="8">
    <location>
        <begin position="4"/>
        <end position="234"/>
    </location>
</feature>
<gene>
    <name evidence="9" type="ORF">NFI88_15070</name>
</gene>
<keyword evidence="10" id="KW-1185">Reference proteome</keyword>
<dbReference type="PANTHER" id="PTHR43875:SF15">
    <property type="entry name" value="TREHALOSE IMPORT ATP-BINDING PROTEIN SUGC"/>
    <property type="match status" value="1"/>
</dbReference>
<organism evidence="9 10">
    <name type="scientific">Rhizosaccharibacter radicis</name>
    <dbReference type="NCBI Taxonomy" id="2782605"/>
    <lineage>
        <taxon>Bacteria</taxon>
        <taxon>Pseudomonadati</taxon>
        <taxon>Pseudomonadota</taxon>
        <taxon>Alphaproteobacteria</taxon>
        <taxon>Acetobacterales</taxon>
        <taxon>Acetobacteraceae</taxon>
        <taxon>Rhizosaccharibacter</taxon>
    </lineage>
</organism>
<comment type="caution">
    <text evidence="9">The sequence shown here is derived from an EMBL/GenBank/DDBJ whole genome shotgun (WGS) entry which is preliminary data.</text>
</comment>
<dbReference type="InterPro" id="IPR015853">
    <property type="entry name" value="ABC_transpr_FbpC"/>
</dbReference>
<dbReference type="InterPro" id="IPR013611">
    <property type="entry name" value="Transp-assoc_OB_typ2"/>
</dbReference>
<dbReference type="InterPro" id="IPR003593">
    <property type="entry name" value="AAA+_ATPase"/>
</dbReference>
<dbReference type="InterPro" id="IPR003439">
    <property type="entry name" value="ABC_transporter-like_ATP-bd"/>
</dbReference>
<evidence type="ECO:0000256" key="3">
    <source>
        <dbReference type="ARBA" id="ARBA00022475"/>
    </source>
</evidence>
<dbReference type="Proteomes" id="UP001524547">
    <property type="component" value="Unassembled WGS sequence"/>
</dbReference>
<dbReference type="GO" id="GO:0005524">
    <property type="term" value="F:ATP binding"/>
    <property type="evidence" value="ECO:0007669"/>
    <property type="project" value="UniProtKB-KW"/>
</dbReference>
<reference evidence="9 10" key="1">
    <citation type="submission" date="2022-06" db="EMBL/GenBank/DDBJ databases">
        <title>Rhizosaccharibacter gen. nov. sp. nov. KSS12, endophytic bacteria isolated from sugarcane.</title>
        <authorList>
            <person name="Pitiwittayakul N."/>
        </authorList>
    </citation>
    <scope>NUCLEOTIDE SEQUENCE [LARGE SCALE GENOMIC DNA]</scope>
    <source>
        <strain evidence="9 10">KSS12</strain>
    </source>
</reference>
<dbReference type="Pfam" id="PF08402">
    <property type="entry name" value="TOBE_2"/>
    <property type="match status" value="1"/>
</dbReference>
<dbReference type="Gene3D" id="3.40.50.300">
    <property type="entry name" value="P-loop containing nucleotide triphosphate hydrolases"/>
    <property type="match status" value="1"/>
</dbReference>
<dbReference type="RefSeq" id="WP_422920910.1">
    <property type="nucleotide sequence ID" value="NZ_JAMZEJ010000009.1"/>
</dbReference>
<accession>A0ABT1W1W7</accession>
<evidence type="ECO:0000259" key="8">
    <source>
        <dbReference type="PROSITE" id="PS50893"/>
    </source>
</evidence>
<sequence length="362" mass="38159">MSGIVVRGVSKSFKGRRVLDDISFIVPPDSLCVLCGPPHAGKSVLLRLLVGLETPDAGALLLDGLPLERIEPGDRPIGYVPQSFALFPHLSVFDNIAYPLRMQRAAPGEITRRVDEAATLLRITRLLAKLPSQLSGGEKQRVAIARGMLKRARAFVLDDPLVGLDFKLREALMDELKDLRAVLGATFLYATSDSLEALAMADRLLVLDAGRLVADGDADAVYHAPPHLRAAELIGFPRCNVLPGRREGGACVTSLGTLPVPESGAGDALSVAVRPEQIMLLPPGMQPVRGLGGVARVGLIENLGAESVVYLDVPGLRLVAVPANDAIAGLEVGQEVSFAIPSAELAMFDTATGRPAAGGASR</sequence>
<evidence type="ECO:0000313" key="9">
    <source>
        <dbReference type="EMBL" id="MCQ8242157.1"/>
    </source>
</evidence>
<dbReference type="InterPro" id="IPR017871">
    <property type="entry name" value="ABC_transporter-like_CS"/>
</dbReference>
<evidence type="ECO:0000256" key="2">
    <source>
        <dbReference type="ARBA" id="ARBA00022448"/>
    </source>
</evidence>
<evidence type="ECO:0000256" key="7">
    <source>
        <dbReference type="ARBA" id="ARBA00023136"/>
    </source>
</evidence>
<keyword evidence="4" id="KW-0547">Nucleotide-binding</keyword>
<evidence type="ECO:0000256" key="4">
    <source>
        <dbReference type="ARBA" id="ARBA00022741"/>
    </source>
</evidence>
<keyword evidence="3" id="KW-1003">Cell membrane</keyword>
<protein>
    <submittedName>
        <fullName evidence="9">ABC transporter ATP-binding protein</fullName>
    </submittedName>
</protein>
<dbReference type="PROSITE" id="PS00211">
    <property type="entry name" value="ABC_TRANSPORTER_1"/>
    <property type="match status" value="1"/>
</dbReference>
<name>A0ABT1W1W7_9PROT</name>
<keyword evidence="5 9" id="KW-0067">ATP-binding</keyword>
<evidence type="ECO:0000256" key="5">
    <source>
        <dbReference type="ARBA" id="ARBA00022840"/>
    </source>
</evidence>